<evidence type="ECO:0000313" key="1">
    <source>
        <dbReference type="EMBL" id="KAH8010331.1"/>
    </source>
</evidence>
<reference evidence="1" key="1">
    <citation type="submission" date="2021-08" db="EMBL/GenBank/DDBJ databases">
        <title>The first chromosome-level gecko genome reveals the dynamic sex chromosomes of Neotropical dwarf geckos (Sphaerodactylidae: Sphaerodactylus).</title>
        <authorList>
            <person name="Pinto B.J."/>
            <person name="Keating S.E."/>
            <person name="Gamble T."/>
        </authorList>
    </citation>
    <scope>NUCLEOTIDE SEQUENCE</scope>
    <source>
        <strain evidence="1">TG3544</strain>
    </source>
</reference>
<dbReference type="EMBL" id="CM037624">
    <property type="protein sequence ID" value="KAH8010331.1"/>
    <property type="molecule type" value="Genomic_DNA"/>
</dbReference>
<proteinExistence type="predicted"/>
<name>A0ACB8FTH3_9SAUR</name>
<dbReference type="Proteomes" id="UP000827872">
    <property type="component" value="Linkage Group LG11"/>
</dbReference>
<comment type="caution">
    <text evidence="1">The sequence shown here is derived from an EMBL/GenBank/DDBJ whole genome shotgun (WGS) entry which is preliminary data.</text>
</comment>
<protein>
    <submittedName>
        <fullName evidence="1">Uncharacterized protein</fullName>
    </submittedName>
</protein>
<sequence>MAAAGEEGLDYSVHEAWNEATNVYLLAVLASLALLVYARRRDHRAVAEGVEGTFVETVLEGEHKPQLKDKAVTYEDITPGRRGSDQSPKMELMMEMISTMQKDVKSNFGEVKQEILQVEKLEEIILATRQDLSDMKEEMITMEEKLDYKDKQIASLEEKLVIIELRSKTKNTWLRGLKEINNESLDKRIIPEIVNFIEY</sequence>
<evidence type="ECO:0000313" key="2">
    <source>
        <dbReference type="Proteomes" id="UP000827872"/>
    </source>
</evidence>
<gene>
    <name evidence="1" type="ORF">K3G42_002012</name>
</gene>
<accession>A0ACB8FTH3</accession>
<organism evidence="1 2">
    <name type="scientific">Sphaerodactylus townsendi</name>
    <dbReference type="NCBI Taxonomy" id="933632"/>
    <lineage>
        <taxon>Eukaryota</taxon>
        <taxon>Metazoa</taxon>
        <taxon>Chordata</taxon>
        <taxon>Craniata</taxon>
        <taxon>Vertebrata</taxon>
        <taxon>Euteleostomi</taxon>
        <taxon>Lepidosauria</taxon>
        <taxon>Squamata</taxon>
        <taxon>Bifurcata</taxon>
        <taxon>Gekkota</taxon>
        <taxon>Sphaerodactylidae</taxon>
        <taxon>Sphaerodactylus</taxon>
    </lineage>
</organism>
<keyword evidence="2" id="KW-1185">Reference proteome</keyword>